<evidence type="ECO:0000313" key="3">
    <source>
        <dbReference type="Proteomes" id="UP000007800"/>
    </source>
</evidence>
<dbReference type="GeneID" id="9042782"/>
<dbReference type="Proteomes" id="UP000007800">
    <property type="component" value="Unassembled WGS sequence"/>
</dbReference>
<protein>
    <submittedName>
        <fullName evidence="2">Uncharacterized protein</fullName>
    </submittedName>
</protein>
<accession>C5L3Y6</accession>
<evidence type="ECO:0000256" key="1">
    <source>
        <dbReference type="SAM" id="MobiDB-lite"/>
    </source>
</evidence>
<name>C5L3Y6_PERM5</name>
<proteinExistence type="predicted"/>
<gene>
    <name evidence="2" type="ORF">Pmar_PMAR017773</name>
</gene>
<dbReference type="InParanoid" id="C5L3Y6"/>
<dbReference type="AlphaFoldDB" id="C5L3Y6"/>
<sequence>MAASEKQLALEDTKPDLEPSSRGDHLAFAELLVDVEKRIAESWLKLAEVGKKRTTVAAVPRASVAAPRTTMKCPQELQCDISLNVPRYFAIELPKFEWEFGYGGQRKIAITTLAEVVHVGVGKEKRISYMFTETQVEEHVAAILDKKKRKMEEMKRKDGDKIAYNVKDYHHPVARYALLLVRVCGGSGEATTEAAWEKFVQGEENLAKTLYVILAAYEEAELALGMNLSWAYVFLVGEGGLLERE</sequence>
<organism evidence="3">
    <name type="scientific">Perkinsus marinus (strain ATCC 50983 / TXsc)</name>
    <dbReference type="NCBI Taxonomy" id="423536"/>
    <lineage>
        <taxon>Eukaryota</taxon>
        <taxon>Sar</taxon>
        <taxon>Alveolata</taxon>
        <taxon>Perkinsozoa</taxon>
        <taxon>Perkinsea</taxon>
        <taxon>Perkinsida</taxon>
        <taxon>Perkinsidae</taxon>
        <taxon>Perkinsus</taxon>
    </lineage>
</organism>
<dbReference type="RefSeq" id="XP_002776899.1">
    <property type="nucleotide sequence ID" value="XM_002776853.1"/>
</dbReference>
<dbReference type="EMBL" id="GG678922">
    <property type="protein sequence ID" value="EER08715.1"/>
    <property type="molecule type" value="Genomic_DNA"/>
</dbReference>
<evidence type="ECO:0000313" key="2">
    <source>
        <dbReference type="EMBL" id="EER08715.1"/>
    </source>
</evidence>
<feature type="region of interest" description="Disordered" evidence="1">
    <location>
        <begin position="1"/>
        <end position="21"/>
    </location>
</feature>
<keyword evidence="3" id="KW-1185">Reference proteome</keyword>
<feature type="compositionally biased region" description="Basic and acidic residues" evidence="1">
    <location>
        <begin position="8"/>
        <end position="21"/>
    </location>
</feature>
<reference evidence="2 3" key="1">
    <citation type="submission" date="2008-07" db="EMBL/GenBank/DDBJ databases">
        <authorList>
            <person name="El-Sayed N."/>
            <person name="Caler E."/>
            <person name="Inman J."/>
            <person name="Amedeo P."/>
            <person name="Hass B."/>
            <person name="Wortman J."/>
        </authorList>
    </citation>
    <scope>NUCLEOTIDE SEQUENCE [LARGE SCALE GENOMIC DNA]</scope>
    <source>
        <strain evidence="3">ATCC 50983 / TXsc</strain>
    </source>
</reference>